<dbReference type="GO" id="GO:0003844">
    <property type="term" value="F:1,4-alpha-glucan branching enzyme activity"/>
    <property type="evidence" value="ECO:0007669"/>
    <property type="project" value="UniProtKB-EC"/>
</dbReference>
<evidence type="ECO:0000256" key="3">
    <source>
        <dbReference type="ARBA" id="ARBA00012541"/>
    </source>
</evidence>
<dbReference type="Gene3D" id="3.20.20.80">
    <property type="entry name" value="Glycosidases"/>
    <property type="match status" value="1"/>
</dbReference>
<dbReference type="CDD" id="cd11321">
    <property type="entry name" value="AmyAc_bac_euk_BE"/>
    <property type="match status" value="1"/>
</dbReference>
<dbReference type="AlphaFoldDB" id="A0A1J0GGI2"/>
<dbReference type="SUPFAM" id="SSF81296">
    <property type="entry name" value="E set domains"/>
    <property type="match status" value="1"/>
</dbReference>
<dbReference type="InterPro" id="IPR014756">
    <property type="entry name" value="Ig_E-set"/>
</dbReference>
<evidence type="ECO:0000256" key="2">
    <source>
        <dbReference type="ARBA" id="ARBA00009000"/>
    </source>
</evidence>
<feature type="active site" description="Nucleophile" evidence="6">
    <location>
        <position position="333"/>
    </location>
</feature>
<dbReference type="PANTHER" id="PTHR43651">
    <property type="entry name" value="1,4-ALPHA-GLUCAN-BRANCHING ENZYME"/>
    <property type="match status" value="1"/>
</dbReference>
<dbReference type="OrthoDB" id="9800174at2"/>
<dbReference type="Pfam" id="PF02806">
    <property type="entry name" value="Alpha-amylase_C"/>
    <property type="match status" value="1"/>
</dbReference>
<dbReference type="PANTHER" id="PTHR43651:SF3">
    <property type="entry name" value="1,4-ALPHA-GLUCAN-BRANCHING ENZYME"/>
    <property type="match status" value="1"/>
</dbReference>
<dbReference type="SUPFAM" id="SSF51011">
    <property type="entry name" value="Glycosyl hydrolase domain"/>
    <property type="match status" value="1"/>
</dbReference>
<evidence type="ECO:0000259" key="7">
    <source>
        <dbReference type="SMART" id="SM00642"/>
    </source>
</evidence>
<dbReference type="InterPro" id="IPR006047">
    <property type="entry name" value="GH13_cat_dom"/>
</dbReference>
<keyword evidence="9" id="KW-1185">Reference proteome</keyword>
<dbReference type="EC" id="2.4.1.18" evidence="3"/>
<dbReference type="InterPro" id="IPR004193">
    <property type="entry name" value="Glyco_hydro_13_N"/>
</dbReference>
<dbReference type="Pfam" id="PF00128">
    <property type="entry name" value="Alpha-amylase"/>
    <property type="match status" value="1"/>
</dbReference>
<dbReference type="RefSeq" id="WP_071612701.1">
    <property type="nucleotide sequence ID" value="NZ_CP015756.1"/>
</dbReference>
<dbReference type="SMART" id="SM00642">
    <property type="entry name" value="Aamy"/>
    <property type="match status" value="1"/>
</dbReference>
<gene>
    <name evidence="8" type="ORF">A7L45_10205</name>
</gene>
<comment type="similarity">
    <text evidence="2">Belongs to the glycosyl hydrolase 13 family. GlgB subfamily.</text>
</comment>
<organism evidence="8 9">
    <name type="scientific">Clostridium estertheticum subsp. estertheticum</name>
    <dbReference type="NCBI Taxonomy" id="1552"/>
    <lineage>
        <taxon>Bacteria</taxon>
        <taxon>Bacillati</taxon>
        <taxon>Bacillota</taxon>
        <taxon>Clostridia</taxon>
        <taxon>Eubacteriales</taxon>
        <taxon>Clostridiaceae</taxon>
        <taxon>Clostridium</taxon>
    </lineage>
</organism>
<evidence type="ECO:0000313" key="8">
    <source>
        <dbReference type="EMBL" id="APC40411.1"/>
    </source>
</evidence>
<dbReference type="InterPro" id="IPR013783">
    <property type="entry name" value="Ig-like_fold"/>
</dbReference>
<dbReference type="STRING" id="1552.A7L45_10205"/>
<dbReference type="SUPFAM" id="SSF51445">
    <property type="entry name" value="(Trans)glycosidases"/>
    <property type="match status" value="1"/>
</dbReference>
<dbReference type="FunFam" id="3.20.20.80:FF:000001">
    <property type="entry name" value="1,4-alpha-glucan branching enzyme"/>
    <property type="match status" value="1"/>
</dbReference>
<evidence type="ECO:0000256" key="4">
    <source>
        <dbReference type="ARBA" id="ARBA00022676"/>
    </source>
</evidence>
<dbReference type="InterPro" id="IPR006048">
    <property type="entry name" value="A-amylase/branching_C"/>
</dbReference>
<proteinExistence type="inferred from homology"/>
<dbReference type="GO" id="GO:0005978">
    <property type="term" value="P:glycogen biosynthetic process"/>
    <property type="evidence" value="ECO:0007669"/>
    <property type="project" value="InterPro"/>
</dbReference>
<dbReference type="Pfam" id="PF02922">
    <property type="entry name" value="CBM_48"/>
    <property type="match status" value="1"/>
</dbReference>
<evidence type="ECO:0000256" key="1">
    <source>
        <dbReference type="ARBA" id="ARBA00000826"/>
    </source>
</evidence>
<dbReference type="KEGG" id="ceu:A7L45_10205"/>
<dbReference type="Gene3D" id="2.60.40.1180">
    <property type="entry name" value="Golgi alpha-mannosidase II"/>
    <property type="match status" value="1"/>
</dbReference>
<dbReference type="InterPro" id="IPR037439">
    <property type="entry name" value="Branching_enzy"/>
</dbReference>
<dbReference type="GO" id="GO:0004553">
    <property type="term" value="F:hydrolase activity, hydrolyzing O-glycosyl compounds"/>
    <property type="evidence" value="ECO:0007669"/>
    <property type="project" value="InterPro"/>
</dbReference>
<accession>A0A1J0GGI2</accession>
<keyword evidence="4" id="KW-0328">Glycosyltransferase</keyword>
<evidence type="ECO:0000256" key="5">
    <source>
        <dbReference type="ARBA" id="ARBA00022679"/>
    </source>
</evidence>
<comment type="catalytic activity">
    <reaction evidence="1">
        <text>Transfers a segment of a (1-&gt;4)-alpha-D-glucan chain to a primary hydroxy group in a similar glucan chain.</text>
        <dbReference type="EC" id="2.4.1.18"/>
    </reaction>
</comment>
<protein>
    <recommendedName>
        <fullName evidence="3">1,4-alpha-glucan branching enzyme</fullName>
        <ecNumber evidence="3">2.4.1.18</ecNumber>
    </recommendedName>
</protein>
<evidence type="ECO:0000256" key="6">
    <source>
        <dbReference type="PIRSR" id="PIRSR000463-1"/>
    </source>
</evidence>
<feature type="domain" description="Glycosyl hydrolase family 13 catalytic" evidence="7">
    <location>
        <begin position="177"/>
        <end position="542"/>
    </location>
</feature>
<dbReference type="GO" id="GO:0005737">
    <property type="term" value="C:cytoplasm"/>
    <property type="evidence" value="ECO:0007669"/>
    <property type="project" value="TreeGrafter"/>
</dbReference>
<dbReference type="Proteomes" id="UP000182569">
    <property type="component" value="Chromosome"/>
</dbReference>
<evidence type="ECO:0000313" key="9">
    <source>
        <dbReference type="Proteomes" id="UP000182569"/>
    </source>
</evidence>
<dbReference type="Gene3D" id="2.60.40.10">
    <property type="entry name" value="Immunoglobulins"/>
    <property type="match status" value="1"/>
</dbReference>
<dbReference type="EMBL" id="CP015756">
    <property type="protein sequence ID" value="APC40411.1"/>
    <property type="molecule type" value="Genomic_DNA"/>
</dbReference>
<dbReference type="PIRSF" id="PIRSF000463">
    <property type="entry name" value="GlgB"/>
    <property type="match status" value="1"/>
</dbReference>
<reference evidence="9" key="1">
    <citation type="journal article" date="2016" name="Front. Microbiol.">
        <title>Complete Genome Sequence of Clostridium estertheticum DSM 8809, a Microbe Identified in Spoiled Vacuum Packed Beef.</title>
        <authorList>
            <person name="Yu Z."/>
            <person name="Gunn L."/>
            <person name="Brennan E."/>
            <person name="Reid R."/>
            <person name="Wall P.G."/>
            <person name="Gaora O.P."/>
            <person name="Hurley D."/>
            <person name="Bolton D."/>
            <person name="Fanning S."/>
        </authorList>
    </citation>
    <scope>NUCLEOTIDE SEQUENCE [LARGE SCALE GENOMIC DNA]</scope>
    <source>
        <strain evidence="9">DSM 8809</strain>
    </source>
</reference>
<dbReference type="CDD" id="cd02854">
    <property type="entry name" value="E_set_GBE_euk_N"/>
    <property type="match status" value="1"/>
</dbReference>
<dbReference type="GO" id="GO:0043169">
    <property type="term" value="F:cation binding"/>
    <property type="evidence" value="ECO:0007669"/>
    <property type="project" value="InterPro"/>
</dbReference>
<sequence>MEDNKNEHIKIIDIDPYLKPYESDINLRMNSYSSSKKRLLGCNQDFKSFANGELYYGFHLMKNGWIYREWAPKADALYLIGDFNYWDPHTHPLQKTENGNWEIFLPGVQSLKHMSRVKVRVVAKGKSRDRIPLYIKRTVQDHDTHDFAGQIWQPEHAFIWQDSDFHIESTNPLFIYETHVGMAQEKEGIGTFNEFTENILPRIKADGYNTLQLMAIMQHPYYASFGYQVSNFYAVSSWFGTPDDLKKLINTAHQMGIAVLLDLVHSHSIKNIAEGINEFDGTDYQFFHTGVKGNHPAWGTKLFNYGKPEVIHFLLSNIKFWLEEYHFDGYRFDGVSSMLYHHQGLGVAFTDYSKYFSMETDIEAITYLQFANDLIREVNPTAVTIAEDMSGMPGMCIPVSFGGLGFDYRLSMGVPDLWVKTLKELPDEKWSMNQLWYELTSRRPMEKNIGYSESHDQALVGDKTLMFRLAGKEMYSHMLKDDDSLIINRAIEIDKLIKFITITLGGEGYLNFMGNEFGHPEWIDFPREGNNWSYKYARRQWSLMENKDLKYEYLSNFDREMINFIKYNNVLGASDVQNLWTDEKFKLLALKKGGFVFLFNFNPSCSFPKYELPTSENGDYKVVFNSDEVMFGGQSRIDMNYIYHTKVLRHKDNKTGVIINTPSRTVLVLKKIDNNTH</sequence>
<name>A0A1J0GGI2_9CLOT</name>
<keyword evidence="5" id="KW-0808">Transferase</keyword>
<dbReference type="InterPro" id="IPR017853">
    <property type="entry name" value="GH"/>
</dbReference>
<feature type="active site" description="Proton donor" evidence="6">
    <location>
        <position position="387"/>
    </location>
</feature>
<dbReference type="InterPro" id="IPR013780">
    <property type="entry name" value="Glyco_hydro_b"/>
</dbReference>